<protein>
    <submittedName>
        <fullName evidence="1">Uncharacterized protein</fullName>
    </submittedName>
</protein>
<comment type="caution">
    <text evidence="1">The sequence shown here is derived from an EMBL/GenBank/DDBJ whole genome shotgun (WGS) entry which is preliminary data.</text>
</comment>
<gene>
    <name evidence="1" type="ORF">ILP92_02745</name>
</gene>
<evidence type="ECO:0000313" key="1">
    <source>
        <dbReference type="EMBL" id="MBJ3761669.1"/>
    </source>
</evidence>
<keyword evidence="2" id="KW-1185">Reference proteome</keyword>
<name>A0A934IGX8_9RHOB</name>
<dbReference type="EMBL" id="JAEKPD010000001">
    <property type="protein sequence ID" value="MBJ3761669.1"/>
    <property type="molecule type" value="Genomic_DNA"/>
</dbReference>
<sequence length="127" mass="13330">MKDTHASAIRHGIVDKGLKDGIWSVCVTTPGRPDLVASHRGTALPDLTWTQNADGWQAEIPVPVAMLGEGVQTLVLTTADDGTPVASISVAAGTALSQDMAAEVALLRAELDLLKRAFRTHCADSES</sequence>
<dbReference type="Proteomes" id="UP000642488">
    <property type="component" value="Unassembled WGS sequence"/>
</dbReference>
<dbReference type="AlphaFoldDB" id="A0A934IGX8"/>
<dbReference type="RefSeq" id="WP_198914815.1">
    <property type="nucleotide sequence ID" value="NZ_JAEKPD010000001.1"/>
</dbReference>
<evidence type="ECO:0000313" key="2">
    <source>
        <dbReference type="Proteomes" id="UP000642488"/>
    </source>
</evidence>
<accession>A0A934IGX8</accession>
<proteinExistence type="predicted"/>
<organism evidence="1 2">
    <name type="scientific">Palleronia pontilimi</name>
    <dbReference type="NCBI Taxonomy" id="1964209"/>
    <lineage>
        <taxon>Bacteria</taxon>
        <taxon>Pseudomonadati</taxon>
        <taxon>Pseudomonadota</taxon>
        <taxon>Alphaproteobacteria</taxon>
        <taxon>Rhodobacterales</taxon>
        <taxon>Roseobacteraceae</taxon>
        <taxon>Palleronia</taxon>
    </lineage>
</organism>
<reference evidence="1" key="1">
    <citation type="submission" date="2020-12" db="EMBL/GenBank/DDBJ databases">
        <title>Bacterial taxonomy.</title>
        <authorList>
            <person name="Pan X."/>
        </authorList>
    </citation>
    <scope>NUCLEOTIDE SEQUENCE</scope>
    <source>
        <strain evidence="1">KCTC 52957</strain>
    </source>
</reference>